<keyword evidence="1" id="KW-0812">Transmembrane</keyword>
<evidence type="ECO:0000256" key="1">
    <source>
        <dbReference type="SAM" id="Phobius"/>
    </source>
</evidence>
<dbReference type="Proteomes" id="UP000621898">
    <property type="component" value="Unassembled WGS sequence"/>
</dbReference>
<name>A0ABQ3A4B1_9GAMM</name>
<proteinExistence type="predicted"/>
<comment type="caution">
    <text evidence="2">The sequence shown here is derived from an EMBL/GenBank/DDBJ whole genome shotgun (WGS) entry which is preliminary data.</text>
</comment>
<dbReference type="EMBL" id="BMXT01000005">
    <property type="protein sequence ID" value="GGY34829.1"/>
    <property type="molecule type" value="Genomic_DNA"/>
</dbReference>
<keyword evidence="1" id="KW-1133">Transmembrane helix</keyword>
<keyword evidence="1" id="KW-0472">Membrane</keyword>
<feature type="transmembrane region" description="Helical" evidence="1">
    <location>
        <begin position="64"/>
        <end position="87"/>
    </location>
</feature>
<keyword evidence="3" id="KW-1185">Reference proteome</keyword>
<gene>
    <name evidence="2" type="ORF">GCM10008098_30060</name>
</gene>
<organism evidence="2 3">
    <name type="scientific">Rhodanobacter panaciterrae</name>
    <dbReference type="NCBI Taxonomy" id="490572"/>
    <lineage>
        <taxon>Bacteria</taxon>
        <taxon>Pseudomonadati</taxon>
        <taxon>Pseudomonadota</taxon>
        <taxon>Gammaproteobacteria</taxon>
        <taxon>Lysobacterales</taxon>
        <taxon>Rhodanobacteraceae</taxon>
        <taxon>Rhodanobacter</taxon>
    </lineage>
</organism>
<sequence length="251" mass="27182">MDANRIWARIDFLGAFGGLWFGIAARDALSAAFGWATIVNVAALAYVGQKLGFSVSAGQGWSQVLFYAAICFSVGVAIAFAVNLAFVSHFKAYRELRPLALGIRNNLRSPDFVCNNTARGYNASVTVTNRSSRHLLDCVVHILNAPQVDGSIRPRFVEKFDLPPKSTRTIFIAYWFSRQLPNSDDPAVNLSGPVGAGFGGNRSAVSSGSVLQVRVAAPDVPTKHIGCTVCIDNQQRLLRTTAMKLNTLFEV</sequence>
<dbReference type="RefSeq" id="WP_189442456.1">
    <property type="nucleotide sequence ID" value="NZ_BMXT01000005.1"/>
</dbReference>
<evidence type="ECO:0000313" key="3">
    <source>
        <dbReference type="Proteomes" id="UP000621898"/>
    </source>
</evidence>
<reference evidence="3" key="1">
    <citation type="journal article" date="2019" name="Int. J. Syst. Evol. Microbiol.">
        <title>The Global Catalogue of Microorganisms (GCM) 10K type strain sequencing project: providing services to taxonomists for standard genome sequencing and annotation.</title>
        <authorList>
            <consortium name="The Broad Institute Genomics Platform"/>
            <consortium name="The Broad Institute Genome Sequencing Center for Infectious Disease"/>
            <person name="Wu L."/>
            <person name="Ma J."/>
        </authorList>
    </citation>
    <scope>NUCLEOTIDE SEQUENCE [LARGE SCALE GENOMIC DNA]</scope>
    <source>
        <strain evidence="3">KCTC 22232</strain>
    </source>
</reference>
<feature type="transmembrane region" description="Helical" evidence="1">
    <location>
        <begin position="32"/>
        <end position="52"/>
    </location>
</feature>
<accession>A0ABQ3A4B1</accession>
<evidence type="ECO:0000313" key="2">
    <source>
        <dbReference type="EMBL" id="GGY34829.1"/>
    </source>
</evidence>
<feature type="transmembrane region" description="Helical" evidence="1">
    <location>
        <begin position="6"/>
        <end position="25"/>
    </location>
</feature>
<protein>
    <submittedName>
        <fullName evidence="2">Uncharacterized protein</fullName>
    </submittedName>
</protein>